<gene>
    <name evidence="1" type="ORF">B0A49_02000</name>
</gene>
<proteinExistence type="predicted"/>
<evidence type="ECO:0000313" key="1">
    <source>
        <dbReference type="EMBL" id="TKA81151.1"/>
    </source>
</evidence>
<sequence length="167" mass="18684">MATSIPFLTSSGGDTATARGHTRVRNIATYREYWQNIQKHEPSDDGTLDLAALNQRNADDAKDQEADLADLRDTMGHIKTLMAQGEKKIDVVKSLSSEIREKEEDLSPGRSQASVVQFSVPPTYVVMLEEGLTRMQDKRYECKVFVRNSPEFVSARERGDFAEDAGE</sequence>
<reference evidence="1 2" key="1">
    <citation type="submission" date="2017-03" db="EMBL/GenBank/DDBJ databases">
        <title>Genomes of endolithic fungi from Antarctica.</title>
        <authorList>
            <person name="Coleine C."/>
            <person name="Masonjones S."/>
            <person name="Stajich J.E."/>
        </authorList>
    </citation>
    <scope>NUCLEOTIDE SEQUENCE [LARGE SCALE GENOMIC DNA]</scope>
    <source>
        <strain evidence="1 2">CCFEE 5187</strain>
    </source>
</reference>
<keyword evidence="2" id="KW-1185">Reference proteome</keyword>
<protein>
    <submittedName>
        <fullName evidence="1">Uncharacterized protein</fullName>
    </submittedName>
</protein>
<dbReference type="EMBL" id="NAJN01000033">
    <property type="protein sequence ID" value="TKA81151.1"/>
    <property type="molecule type" value="Genomic_DNA"/>
</dbReference>
<name>A0A4U0XWW5_9PEZI</name>
<accession>A0A4U0XWW5</accession>
<dbReference type="Proteomes" id="UP000308768">
    <property type="component" value="Unassembled WGS sequence"/>
</dbReference>
<comment type="caution">
    <text evidence="1">The sequence shown here is derived from an EMBL/GenBank/DDBJ whole genome shotgun (WGS) entry which is preliminary data.</text>
</comment>
<organism evidence="1 2">
    <name type="scientific">Cryomyces minteri</name>
    <dbReference type="NCBI Taxonomy" id="331657"/>
    <lineage>
        <taxon>Eukaryota</taxon>
        <taxon>Fungi</taxon>
        <taxon>Dikarya</taxon>
        <taxon>Ascomycota</taxon>
        <taxon>Pezizomycotina</taxon>
        <taxon>Dothideomycetes</taxon>
        <taxon>Dothideomycetes incertae sedis</taxon>
        <taxon>Cryomyces</taxon>
    </lineage>
</organism>
<dbReference type="AlphaFoldDB" id="A0A4U0XWW5"/>
<evidence type="ECO:0000313" key="2">
    <source>
        <dbReference type="Proteomes" id="UP000308768"/>
    </source>
</evidence>